<feature type="region of interest" description="Disordered" evidence="1">
    <location>
        <begin position="154"/>
        <end position="230"/>
    </location>
</feature>
<keyword evidence="2" id="KW-0732">Signal</keyword>
<sequence length="316" mass="33359" precursor="true">MTKSMNRLMMLGVCGLLAVTTTATAEAGIIPWTYNAIFGPVGSTFAARPTYGYGANYGARYGGNACCGTTANYGGNSCCGTTSSYGYTTSYSPYYAGYTPYYAGYSSYYGSSCNNCGTCNTCNSGCNSCGYGCASNGCSNCASGDCNSGLTPAAGTTSTPQSNNSPTPTTTFKSTEPTVNPNAGESSDSKPNYEPSNNENGFEMPEQEKKSEDTNAPKFEGFNNSSRESLKLPSAPMVPVEQANPEPTQLEEFRAPRLDLIPAPVAVDDSQISWSVTKAPTRVVRNARYSIPTVARYTPAQLNDLVPPMPIQVAEK</sequence>
<feature type="signal peptide" evidence="2">
    <location>
        <begin position="1"/>
        <end position="25"/>
    </location>
</feature>
<evidence type="ECO:0008006" key="5">
    <source>
        <dbReference type="Google" id="ProtNLM"/>
    </source>
</evidence>
<gene>
    <name evidence="3" type="ORF">Pan54_42140</name>
</gene>
<dbReference type="AlphaFoldDB" id="A0A5C5XLX9"/>
<comment type="caution">
    <text evidence="3">The sequence shown here is derived from an EMBL/GenBank/DDBJ whole genome shotgun (WGS) entry which is preliminary data.</text>
</comment>
<name>A0A5C5XLX9_9PLAN</name>
<evidence type="ECO:0000256" key="1">
    <source>
        <dbReference type="SAM" id="MobiDB-lite"/>
    </source>
</evidence>
<feature type="compositionally biased region" description="Polar residues" evidence="1">
    <location>
        <begin position="179"/>
        <end position="200"/>
    </location>
</feature>
<evidence type="ECO:0000313" key="4">
    <source>
        <dbReference type="Proteomes" id="UP000316095"/>
    </source>
</evidence>
<evidence type="ECO:0000256" key="2">
    <source>
        <dbReference type="SAM" id="SignalP"/>
    </source>
</evidence>
<feature type="chain" id="PRO_5023136035" description="Stigma-specific protein, Stig1" evidence="2">
    <location>
        <begin position="26"/>
        <end position="316"/>
    </location>
</feature>
<evidence type="ECO:0000313" key="3">
    <source>
        <dbReference type="EMBL" id="TWT63461.1"/>
    </source>
</evidence>
<feature type="compositionally biased region" description="Basic and acidic residues" evidence="1">
    <location>
        <begin position="206"/>
        <end position="215"/>
    </location>
</feature>
<dbReference type="EMBL" id="SJPG01000001">
    <property type="protein sequence ID" value="TWT63461.1"/>
    <property type="molecule type" value="Genomic_DNA"/>
</dbReference>
<dbReference type="Proteomes" id="UP000316095">
    <property type="component" value="Unassembled WGS sequence"/>
</dbReference>
<dbReference type="OrthoDB" id="9991419at2"/>
<keyword evidence="4" id="KW-1185">Reference proteome</keyword>
<protein>
    <recommendedName>
        <fullName evidence="5">Stigma-specific protein, Stig1</fullName>
    </recommendedName>
</protein>
<dbReference type="RefSeq" id="WP_146505204.1">
    <property type="nucleotide sequence ID" value="NZ_SJPG01000001.1"/>
</dbReference>
<reference evidence="3 4" key="1">
    <citation type="submission" date="2019-02" db="EMBL/GenBank/DDBJ databases">
        <title>Deep-cultivation of Planctomycetes and their phenomic and genomic characterization uncovers novel biology.</title>
        <authorList>
            <person name="Wiegand S."/>
            <person name="Jogler M."/>
            <person name="Boedeker C."/>
            <person name="Pinto D."/>
            <person name="Vollmers J."/>
            <person name="Rivas-Marin E."/>
            <person name="Kohn T."/>
            <person name="Peeters S.H."/>
            <person name="Heuer A."/>
            <person name="Rast P."/>
            <person name="Oberbeckmann S."/>
            <person name="Bunk B."/>
            <person name="Jeske O."/>
            <person name="Meyerdierks A."/>
            <person name="Storesund J.E."/>
            <person name="Kallscheuer N."/>
            <person name="Luecker S."/>
            <person name="Lage O.M."/>
            <person name="Pohl T."/>
            <person name="Merkel B.J."/>
            <person name="Hornburger P."/>
            <person name="Mueller R.-W."/>
            <person name="Bruemmer F."/>
            <person name="Labrenz M."/>
            <person name="Spormann A.M."/>
            <person name="Op Den Camp H."/>
            <person name="Overmann J."/>
            <person name="Amann R."/>
            <person name="Jetten M.S.M."/>
            <person name="Mascher T."/>
            <person name="Medema M.H."/>
            <person name="Devos D.P."/>
            <person name="Kaster A.-K."/>
            <person name="Ovreas L."/>
            <person name="Rohde M."/>
            <person name="Galperin M.Y."/>
            <person name="Jogler C."/>
        </authorList>
    </citation>
    <scope>NUCLEOTIDE SEQUENCE [LARGE SCALE GENOMIC DNA]</scope>
    <source>
        <strain evidence="3 4">Pan54</strain>
    </source>
</reference>
<organism evidence="3 4">
    <name type="scientific">Rubinisphaera italica</name>
    <dbReference type="NCBI Taxonomy" id="2527969"/>
    <lineage>
        <taxon>Bacteria</taxon>
        <taxon>Pseudomonadati</taxon>
        <taxon>Planctomycetota</taxon>
        <taxon>Planctomycetia</taxon>
        <taxon>Planctomycetales</taxon>
        <taxon>Planctomycetaceae</taxon>
        <taxon>Rubinisphaera</taxon>
    </lineage>
</organism>
<accession>A0A5C5XLX9</accession>
<feature type="compositionally biased region" description="Low complexity" evidence="1">
    <location>
        <begin position="156"/>
        <end position="178"/>
    </location>
</feature>
<proteinExistence type="predicted"/>